<dbReference type="AlphaFoldDB" id="A0A8H6YQ75"/>
<dbReference type="InterPro" id="IPR036249">
    <property type="entry name" value="Thioredoxin-like_sf"/>
</dbReference>
<keyword evidence="3 7" id="KW-0808">Transferase</keyword>
<keyword evidence="5" id="KW-0812">Transmembrane</keyword>
<dbReference type="InterPro" id="IPR040079">
    <property type="entry name" value="Glutathione_S-Trfase"/>
</dbReference>
<comment type="similarity">
    <text evidence="1">Belongs to the GST superfamily.</text>
</comment>
<dbReference type="FunFam" id="3.40.30.10:FF:000156">
    <property type="entry name" value="Glutathione S-transferase 1"/>
    <property type="match status" value="1"/>
</dbReference>
<comment type="caution">
    <text evidence="7">The sequence shown here is derived from an EMBL/GenBank/DDBJ whole genome shotgun (WGS) entry which is preliminary data.</text>
</comment>
<evidence type="ECO:0000256" key="3">
    <source>
        <dbReference type="ARBA" id="ARBA00022679"/>
    </source>
</evidence>
<dbReference type="Gene3D" id="3.40.30.10">
    <property type="entry name" value="Glutaredoxin"/>
    <property type="match status" value="1"/>
</dbReference>
<dbReference type="SUPFAM" id="SSF52833">
    <property type="entry name" value="Thioredoxin-like"/>
    <property type="match status" value="1"/>
</dbReference>
<dbReference type="Pfam" id="PF13409">
    <property type="entry name" value="GST_N_2"/>
    <property type="match status" value="1"/>
</dbReference>
<dbReference type="EC" id="2.5.1.18" evidence="2"/>
<sequence>MAISDGTNLKITLHWLEKSRSQRILWLLEELGIPYEIKTYKRDPKTMLAPPELKTIHPLGKSPVITIGDRAMAESGLIAEYLCEHFGPSLIPQKWKEGCEGQVDGETEAWMRYRYYMHYCEGSLMTLITMAFIPWAIKKAPVPFFLRPITSRIANQLGASFVGPGFVTNLAFLEAQLESAPDGGPYLCGAHLTAADILMSFPLLIAQIQQDGQSPLNKKEYPKLWAYTELLKESAGSKRAIEKIIEIEGEYNPSFM</sequence>
<dbReference type="InterPro" id="IPR036282">
    <property type="entry name" value="Glutathione-S-Trfase_C_sf"/>
</dbReference>
<protein>
    <recommendedName>
        <fullName evidence="2">glutathione transferase</fullName>
        <ecNumber evidence="2">2.5.1.18</ecNumber>
    </recommendedName>
</protein>
<reference evidence="7" key="1">
    <citation type="submission" date="2020-05" db="EMBL/GenBank/DDBJ databases">
        <title>Mycena genomes resolve the evolution of fungal bioluminescence.</title>
        <authorList>
            <person name="Tsai I.J."/>
        </authorList>
    </citation>
    <scope>NUCLEOTIDE SEQUENCE</scope>
    <source>
        <strain evidence="7">CCC161011</strain>
    </source>
</reference>
<keyword evidence="5" id="KW-1133">Transmembrane helix</keyword>
<comment type="catalytic activity">
    <reaction evidence="4">
        <text>RX + glutathione = an S-substituted glutathione + a halide anion + H(+)</text>
        <dbReference type="Rhea" id="RHEA:16437"/>
        <dbReference type="ChEBI" id="CHEBI:15378"/>
        <dbReference type="ChEBI" id="CHEBI:16042"/>
        <dbReference type="ChEBI" id="CHEBI:17792"/>
        <dbReference type="ChEBI" id="CHEBI:57925"/>
        <dbReference type="ChEBI" id="CHEBI:90779"/>
        <dbReference type="EC" id="2.5.1.18"/>
    </reaction>
</comment>
<feature type="domain" description="GST N-terminal" evidence="6">
    <location>
        <begin position="8"/>
        <end position="90"/>
    </location>
</feature>
<organism evidence="7 8">
    <name type="scientific">Mycena venus</name>
    <dbReference type="NCBI Taxonomy" id="2733690"/>
    <lineage>
        <taxon>Eukaryota</taxon>
        <taxon>Fungi</taxon>
        <taxon>Dikarya</taxon>
        <taxon>Basidiomycota</taxon>
        <taxon>Agaricomycotina</taxon>
        <taxon>Agaricomycetes</taxon>
        <taxon>Agaricomycetidae</taxon>
        <taxon>Agaricales</taxon>
        <taxon>Marasmiineae</taxon>
        <taxon>Mycenaceae</taxon>
        <taxon>Mycena</taxon>
    </lineage>
</organism>
<dbReference type="Gene3D" id="1.20.1050.10">
    <property type="match status" value="1"/>
</dbReference>
<dbReference type="PROSITE" id="PS50404">
    <property type="entry name" value="GST_NTER"/>
    <property type="match status" value="1"/>
</dbReference>
<dbReference type="EMBL" id="JACAZI010000004">
    <property type="protein sequence ID" value="KAF7362346.1"/>
    <property type="molecule type" value="Genomic_DNA"/>
</dbReference>
<dbReference type="GO" id="GO:0005737">
    <property type="term" value="C:cytoplasm"/>
    <property type="evidence" value="ECO:0007669"/>
    <property type="project" value="UniProtKB-ARBA"/>
</dbReference>
<dbReference type="SFLD" id="SFLDS00019">
    <property type="entry name" value="Glutathione_Transferase_(cytos"/>
    <property type="match status" value="1"/>
</dbReference>
<evidence type="ECO:0000256" key="4">
    <source>
        <dbReference type="ARBA" id="ARBA00047960"/>
    </source>
</evidence>
<dbReference type="GO" id="GO:0004602">
    <property type="term" value="F:glutathione peroxidase activity"/>
    <property type="evidence" value="ECO:0007669"/>
    <property type="project" value="UniProtKB-ARBA"/>
</dbReference>
<dbReference type="PANTHER" id="PTHR44051">
    <property type="entry name" value="GLUTATHIONE S-TRANSFERASE-RELATED"/>
    <property type="match status" value="1"/>
</dbReference>
<evidence type="ECO:0000256" key="5">
    <source>
        <dbReference type="SAM" id="Phobius"/>
    </source>
</evidence>
<dbReference type="CDD" id="cd03046">
    <property type="entry name" value="GST_N_GTT1_like"/>
    <property type="match status" value="1"/>
</dbReference>
<evidence type="ECO:0000313" key="7">
    <source>
        <dbReference type="EMBL" id="KAF7362346.1"/>
    </source>
</evidence>
<evidence type="ECO:0000259" key="6">
    <source>
        <dbReference type="PROSITE" id="PS50404"/>
    </source>
</evidence>
<proteinExistence type="inferred from homology"/>
<dbReference type="Proteomes" id="UP000620124">
    <property type="component" value="Unassembled WGS sequence"/>
</dbReference>
<dbReference type="InterPro" id="IPR004046">
    <property type="entry name" value="GST_C"/>
</dbReference>
<keyword evidence="5" id="KW-0472">Membrane</keyword>
<keyword evidence="8" id="KW-1185">Reference proteome</keyword>
<dbReference type="SUPFAM" id="SSF47616">
    <property type="entry name" value="GST C-terminal domain-like"/>
    <property type="match status" value="1"/>
</dbReference>
<gene>
    <name evidence="7" type="ORF">MVEN_00581200</name>
</gene>
<evidence type="ECO:0000256" key="1">
    <source>
        <dbReference type="ARBA" id="ARBA00007409"/>
    </source>
</evidence>
<dbReference type="OrthoDB" id="2098326at2759"/>
<dbReference type="GO" id="GO:0004364">
    <property type="term" value="F:glutathione transferase activity"/>
    <property type="evidence" value="ECO:0007669"/>
    <property type="project" value="UniProtKB-EC"/>
</dbReference>
<dbReference type="PANTHER" id="PTHR44051:SF9">
    <property type="entry name" value="GLUTATHIONE S-TRANSFERASE 1"/>
    <property type="match status" value="1"/>
</dbReference>
<name>A0A8H6YQ75_9AGAR</name>
<evidence type="ECO:0000256" key="2">
    <source>
        <dbReference type="ARBA" id="ARBA00012452"/>
    </source>
</evidence>
<feature type="transmembrane region" description="Helical" evidence="5">
    <location>
        <begin position="119"/>
        <end position="137"/>
    </location>
</feature>
<dbReference type="Pfam" id="PF14497">
    <property type="entry name" value="GST_C_3"/>
    <property type="match status" value="1"/>
</dbReference>
<dbReference type="InterPro" id="IPR004045">
    <property type="entry name" value="Glutathione_S-Trfase_N"/>
</dbReference>
<evidence type="ECO:0000313" key="8">
    <source>
        <dbReference type="Proteomes" id="UP000620124"/>
    </source>
</evidence>
<accession>A0A8H6YQ75</accession>
<dbReference type="SFLD" id="SFLDG00358">
    <property type="entry name" value="Main_(cytGST)"/>
    <property type="match status" value="1"/>
</dbReference>